<feature type="region of interest" description="Disordered" evidence="1">
    <location>
        <begin position="369"/>
        <end position="481"/>
    </location>
</feature>
<feature type="region of interest" description="Disordered" evidence="1">
    <location>
        <begin position="273"/>
        <end position="297"/>
    </location>
</feature>
<dbReference type="PANTHER" id="PTHR21220">
    <property type="entry name" value="DNA-DEPENDENT METALLOPROTEASE SPRTN"/>
    <property type="match status" value="1"/>
</dbReference>
<dbReference type="GO" id="GO:0031593">
    <property type="term" value="F:polyubiquitin modification-dependent protein binding"/>
    <property type="evidence" value="ECO:0000318"/>
    <property type="project" value="GO_Central"/>
</dbReference>
<feature type="compositionally biased region" description="Low complexity" evidence="1">
    <location>
        <begin position="273"/>
        <end position="284"/>
    </location>
</feature>
<dbReference type="Gramene" id="TraesCS5A02G204100.2">
    <property type="protein sequence ID" value="TraesCS5A02G204100.2"/>
    <property type="gene ID" value="TraesCS5A02G204100"/>
</dbReference>
<reference evidence="3" key="1">
    <citation type="submission" date="2018-08" db="EMBL/GenBank/DDBJ databases">
        <authorList>
            <person name="Rossello M."/>
        </authorList>
    </citation>
    <scope>NUCLEOTIDE SEQUENCE [LARGE SCALE GENOMIC DNA]</scope>
    <source>
        <strain evidence="3">cv. Chinese Spring</strain>
    </source>
</reference>
<keyword evidence="4" id="KW-1185">Reference proteome</keyword>
<dbReference type="Gramene" id="TraesLAC5A03G02620350.1">
    <property type="protein sequence ID" value="TraesLAC5A03G02620350.1"/>
    <property type="gene ID" value="TraesLAC5A03G02620350"/>
</dbReference>
<organism evidence="3">
    <name type="scientific">Triticum aestivum</name>
    <name type="common">Wheat</name>
    <dbReference type="NCBI Taxonomy" id="4565"/>
    <lineage>
        <taxon>Eukaryota</taxon>
        <taxon>Viridiplantae</taxon>
        <taxon>Streptophyta</taxon>
        <taxon>Embryophyta</taxon>
        <taxon>Tracheophyta</taxon>
        <taxon>Spermatophyta</taxon>
        <taxon>Magnoliopsida</taxon>
        <taxon>Liliopsida</taxon>
        <taxon>Poales</taxon>
        <taxon>Poaceae</taxon>
        <taxon>BOP clade</taxon>
        <taxon>Pooideae</taxon>
        <taxon>Triticodae</taxon>
        <taxon>Triticeae</taxon>
        <taxon>Triticinae</taxon>
        <taxon>Triticum</taxon>
    </lineage>
</organism>
<dbReference type="GO" id="GO:0006974">
    <property type="term" value="P:DNA damage response"/>
    <property type="evidence" value="ECO:0000318"/>
    <property type="project" value="GO_Central"/>
</dbReference>
<name>A0A3B6KGR0_WHEAT</name>
<evidence type="ECO:0000313" key="4">
    <source>
        <dbReference type="Proteomes" id="UP000019116"/>
    </source>
</evidence>
<dbReference type="OMA" id="MIHAILF"/>
<dbReference type="AlphaFoldDB" id="A0A3B6KGR0"/>
<dbReference type="OrthoDB" id="5236983at2759"/>
<dbReference type="Pfam" id="PF10263">
    <property type="entry name" value="SprT-like"/>
    <property type="match status" value="1"/>
</dbReference>
<dbReference type="GeneID" id="123103688"/>
<accession>A0A3B6KGR0</accession>
<feature type="domain" description="SprT-like" evidence="2">
    <location>
        <begin position="10"/>
        <end position="157"/>
    </location>
</feature>
<feature type="compositionally biased region" description="Pro residues" evidence="1">
    <location>
        <begin position="872"/>
        <end position="886"/>
    </location>
</feature>
<reference evidence="3" key="2">
    <citation type="submission" date="2018-10" db="UniProtKB">
        <authorList>
            <consortium name="EnsemblPlants"/>
        </authorList>
    </citation>
    <scope>IDENTIFICATION</scope>
</reference>
<dbReference type="GO" id="GO:0004222">
    <property type="term" value="F:metalloendopeptidase activity"/>
    <property type="evidence" value="ECO:0007669"/>
    <property type="project" value="InterPro"/>
</dbReference>
<sequence>MADPDADENPDLWELFCHYDRLYFRGELDAAAFAVEWAYPRTRTTTCFGSCSFGDLSKIILYEPMLRWRTNADMKNALLHLMIHAIIFVKHGMKNLGHGPVFRDWMDAINTCTAEDHMRPTGGYRITTTHDFSEEKSCNIQGIPWQCEWCGVTLLRATNLGPPSDSCCIENVSEDATCGNMLCQWHNHKMDCGGTYVVTKPRGQRMVRKGGELLLRTGTTEMTKSQGAVQQSDSDEVQKAIVLSAAPRSRRRLKPKQEFVAWENIELLSMGSRSNAKSVGSSSSKKAEDVLSSQLKRKQTAVTAEKHGFLSLGSCDNAISSGSNASRKTGKLHEPDDVKPYASQKKLKLVQDLAASEKYGAFSLGTCNSAKPPRSSTSRNAEKWCKSEGVEKSTVLRPPAPPQKMKLEQDSVTFQKHGVAKPSKSITPDRVGKLHKPDVVENSGVPPSTPLKKLKLEKDPVASEKHGVATSRSLPAAPLTKLKPDLVASEKSFGCGNAKVPDNISSQMAHKKLEHGGAQKHISLHAAPQTMLKQPNKTSSTVKAPKQHTFEDFRKATVQPAVPHSKLKQSNRAASERQKTRSKTKSCAAKKEYVCFSLWQNFYEPECSSGSDEPLVNKRSVQRKRERERAVQITYSRSRKRGTSGISSIKAKVDEEIPSGHLEIIVIDDEVMTEAPGEQCKAPAPCMNVPVVPPTDQVKAEAPRGQSKPPVPSKDVPAVPPADQVMIEAPRGMSKTPTPSKDVPAVPPTDQVMTEAPRGLSKTPTPSKDVAAVPPTDQVMTEAPGGLSKTPAPSKDVPAVPPTDQVMTETPRGQSQPAAQRMDTAVPPADHGDRSNPSTIMDIAAVPPAMTQAPMDQSQPPAPCSITADQVVPPPSADLPGLPPSNPSSWAGVIDISDDDDDDDDDDE</sequence>
<feature type="compositionally biased region" description="Basic and acidic residues" evidence="1">
    <location>
        <begin position="380"/>
        <end position="391"/>
    </location>
</feature>
<feature type="compositionally biased region" description="Basic and acidic residues" evidence="1">
    <location>
        <begin position="430"/>
        <end position="439"/>
    </location>
</feature>
<dbReference type="PaxDb" id="4565-Traes_5AL_532BF9D77.2"/>
<feature type="region of interest" description="Disordered" evidence="1">
    <location>
        <begin position="609"/>
        <end position="629"/>
    </location>
</feature>
<feature type="compositionally biased region" description="Polar residues" evidence="1">
    <location>
        <begin position="805"/>
        <end position="818"/>
    </location>
</feature>
<feature type="region of interest" description="Disordered" evidence="1">
    <location>
        <begin position="560"/>
        <end position="582"/>
    </location>
</feature>
<dbReference type="InterPro" id="IPR006640">
    <property type="entry name" value="SprT-like_domain"/>
</dbReference>
<evidence type="ECO:0000256" key="1">
    <source>
        <dbReference type="SAM" id="MobiDB-lite"/>
    </source>
</evidence>
<dbReference type="EnsemblPlants" id="TraesCS5A02G204100.2">
    <property type="protein sequence ID" value="TraesCS5A02G204100.2"/>
    <property type="gene ID" value="TraesCS5A02G204100"/>
</dbReference>
<dbReference type="Proteomes" id="UP000019116">
    <property type="component" value="Chromosome 5A"/>
</dbReference>
<feature type="region of interest" description="Disordered" evidence="1">
    <location>
        <begin position="693"/>
        <end position="908"/>
    </location>
</feature>
<dbReference type="Gramene" id="TraesSYM5A03G02696060.1">
    <property type="protein sequence ID" value="TraesSYM5A03G02696060.1"/>
    <property type="gene ID" value="TraesSYM5A03G02696060"/>
</dbReference>
<gene>
    <name evidence="3" type="primary">LOC123103688</name>
</gene>
<dbReference type="Gramene" id="TraesJAG5A03G02667910.1">
    <property type="protein sequence ID" value="TraesJAG5A03G02667910.1"/>
    <property type="gene ID" value="TraesJAG5A03G02667910"/>
</dbReference>
<dbReference type="STRING" id="4565.A0A3B6KGR0"/>
<dbReference type="GO" id="GO:0005634">
    <property type="term" value="C:nucleus"/>
    <property type="evidence" value="ECO:0000318"/>
    <property type="project" value="GO_Central"/>
</dbReference>
<dbReference type="PANTHER" id="PTHR21220:SF4">
    <property type="entry name" value="SPRT-LIKE DOMAIN-CONTAINING PROTEIN"/>
    <property type="match status" value="1"/>
</dbReference>
<dbReference type="GO" id="GO:0003697">
    <property type="term" value="F:single-stranded DNA binding"/>
    <property type="evidence" value="ECO:0007669"/>
    <property type="project" value="InterPro"/>
</dbReference>
<feature type="compositionally biased region" description="Acidic residues" evidence="1">
    <location>
        <begin position="896"/>
        <end position="908"/>
    </location>
</feature>
<dbReference type="RefSeq" id="XP_044381284.1">
    <property type="nucleotide sequence ID" value="XM_044525349.1"/>
</dbReference>
<protein>
    <recommendedName>
        <fullName evidence="2">SprT-like domain-containing protein</fullName>
    </recommendedName>
</protein>
<evidence type="ECO:0000313" key="3">
    <source>
        <dbReference type="EnsemblPlants" id="TraesCS5A02G204100.2"/>
    </source>
</evidence>
<dbReference type="Gramene" id="TraesCS5A03G0528600.4">
    <property type="protein sequence ID" value="TraesCS5A03G0528600.4.CDS"/>
    <property type="gene ID" value="TraesCS5A03G0528600"/>
</dbReference>
<evidence type="ECO:0000259" key="2">
    <source>
        <dbReference type="SMART" id="SM00731"/>
    </source>
</evidence>
<feature type="compositionally biased region" description="Basic and acidic residues" evidence="1">
    <location>
        <begin position="454"/>
        <end position="467"/>
    </location>
</feature>
<dbReference type="SMR" id="A0A3B6KGR0"/>
<dbReference type="SMART" id="SM00731">
    <property type="entry name" value="SprT"/>
    <property type="match status" value="1"/>
</dbReference>
<dbReference type="InterPro" id="IPR044245">
    <property type="entry name" value="Spartan"/>
</dbReference>
<proteinExistence type="predicted"/>
<feature type="compositionally biased region" description="Polar residues" evidence="1">
    <location>
        <begin position="369"/>
        <end position="379"/>
    </location>
</feature>